<accession>A0A085B989</accession>
<evidence type="ECO:0000313" key="3">
    <source>
        <dbReference type="Proteomes" id="UP000028623"/>
    </source>
</evidence>
<dbReference type="STRING" id="421072.SAMN04488097_3478"/>
<protein>
    <submittedName>
        <fullName evidence="2">Uncharacterized protein</fullName>
    </submittedName>
</protein>
<evidence type="ECO:0000256" key="1">
    <source>
        <dbReference type="SAM" id="SignalP"/>
    </source>
</evidence>
<feature type="chain" id="PRO_5001786642" evidence="1">
    <location>
        <begin position="20"/>
        <end position="244"/>
    </location>
</feature>
<dbReference type="eggNOG" id="ENOG502ZAZM">
    <property type="taxonomic scope" value="Bacteria"/>
</dbReference>
<dbReference type="AlphaFoldDB" id="A0A085B989"/>
<gene>
    <name evidence="2" type="ORF">IO89_16065</name>
</gene>
<dbReference type="Proteomes" id="UP000028623">
    <property type="component" value="Unassembled WGS sequence"/>
</dbReference>
<keyword evidence="1" id="KW-0732">Signal</keyword>
<keyword evidence="3" id="KW-1185">Reference proteome</keyword>
<dbReference type="EMBL" id="JPLY01000005">
    <property type="protein sequence ID" value="KFC19034.1"/>
    <property type="molecule type" value="Genomic_DNA"/>
</dbReference>
<feature type="signal peptide" evidence="1">
    <location>
        <begin position="1"/>
        <end position="19"/>
    </location>
</feature>
<reference evidence="2 3" key="1">
    <citation type="submission" date="2014-07" db="EMBL/GenBank/DDBJ databases">
        <title>Epilithonimonas lactis LMG 22401 Genome.</title>
        <authorList>
            <person name="Pipes S.E."/>
            <person name="Stropko S.J."/>
        </authorList>
    </citation>
    <scope>NUCLEOTIDE SEQUENCE [LARGE SCALE GENOMIC DNA]</scope>
    <source>
        <strain evidence="2 3">LMG 24401</strain>
    </source>
</reference>
<comment type="caution">
    <text evidence="2">The sequence shown here is derived from an EMBL/GenBank/DDBJ whole genome shotgun (WGS) entry which is preliminary data.</text>
</comment>
<evidence type="ECO:0000313" key="2">
    <source>
        <dbReference type="EMBL" id="KFC19034.1"/>
    </source>
</evidence>
<dbReference type="RefSeq" id="WP_034978411.1">
    <property type="nucleotide sequence ID" value="NZ_FOFI01000005.1"/>
</dbReference>
<organism evidence="2 3">
    <name type="scientific">Epilithonimonas lactis</name>
    <dbReference type="NCBI Taxonomy" id="421072"/>
    <lineage>
        <taxon>Bacteria</taxon>
        <taxon>Pseudomonadati</taxon>
        <taxon>Bacteroidota</taxon>
        <taxon>Flavobacteriia</taxon>
        <taxon>Flavobacteriales</taxon>
        <taxon>Weeksellaceae</taxon>
        <taxon>Chryseobacterium group</taxon>
        <taxon>Epilithonimonas</taxon>
    </lineage>
</organism>
<sequence>MKRSFVLILLMFLFVNVHSQTSQSNFLRNQVLKQLNLKLSNIHEEFYREKKLPNKPSQTLVVIPKYRTNETDNEGHFFLELDAYIVIADSSTGKILYKFVEENAWSSDAMVLTEISIDTGLYQLNEKDRAFGIRVSYRGSSNPNPYSYTDLSLFIIQNNVMKRILTNYQITRSSGEWDTRCAGESEDIFGTIDMDKNKTNGFKDLMIKNEITQTKTFNTNDGCDEKVTTKKATKYLKYNGKEYL</sequence>
<name>A0A085B989_9FLAO</name>
<proteinExistence type="predicted"/>